<sequence>MARFRAASSQWSAHELRAVQVTRVLVGERDAVSASAAALDSYRAGLQIRLHELNRLRTKVPGLRPLDALVIALTAAMGVPKRVRELNQMKRYAARTERLLANVTAVHTPVQGLAYDLQGLINTVSFARGFLHMLADQPTPLEPVLAAFYLGCARDYLRKLIGSVDSAA</sequence>
<gene>
    <name evidence="1" type="ORF">HAQ05_11450</name>
</gene>
<evidence type="ECO:0000313" key="2">
    <source>
        <dbReference type="Proteomes" id="UP000805841"/>
    </source>
</evidence>
<comment type="caution">
    <text evidence="1">The sequence shown here is derived from an EMBL/GenBank/DDBJ whole genome shotgun (WGS) entry which is preliminary data.</text>
</comment>
<dbReference type="RefSeq" id="WP_190420510.1">
    <property type="nucleotide sequence ID" value="NZ_JAAOCA010000012.1"/>
</dbReference>
<keyword evidence="2" id="KW-1185">Reference proteome</keyword>
<reference evidence="1 2" key="1">
    <citation type="journal article" date="2020" name="Insects">
        <title>Bacteria Belonging to Pseudomonas typographi sp. nov. from the Bark Beetle Ips typographus Have Genomic Potential to Aid in the Host Ecology.</title>
        <authorList>
            <person name="Peral-Aranega E."/>
            <person name="Saati-Santamaria Z."/>
            <person name="Kolarik M."/>
            <person name="Rivas R."/>
            <person name="Garcia-Fraile P."/>
        </authorList>
    </citation>
    <scope>NUCLEOTIDE SEQUENCE [LARGE SCALE GENOMIC DNA]</scope>
    <source>
        <strain evidence="1 2">CA3A</strain>
    </source>
</reference>
<evidence type="ECO:0000313" key="1">
    <source>
        <dbReference type="EMBL" id="MBD1599315.1"/>
    </source>
</evidence>
<name>A0ABR7Z1F4_9PSED</name>
<dbReference type="Proteomes" id="UP000805841">
    <property type="component" value="Unassembled WGS sequence"/>
</dbReference>
<accession>A0ABR7Z1F4</accession>
<proteinExistence type="predicted"/>
<dbReference type="EMBL" id="JAAOCA010000012">
    <property type="protein sequence ID" value="MBD1599315.1"/>
    <property type="molecule type" value="Genomic_DNA"/>
</dbReference>
<protein>
    <submittedName>
        <fullName evidence="1">Uncharacterized protein</fullName>
    </submittedName>
</protein>
<organism evidence="1 2">
    <name type="scientific">Pseudomonas typographi</name>
    <dbReference type="NCBI Taxonomy" id="2715964"/>
    <lineage>
        <taxon>Bacteria</taxon>
        <taxon>Pseudomonadati</taxon>
        <taxon>Pseudomonadota</taxon>
        <taxon>Gammaproteobacteria</taxon>
        <taxon>Pseudomonadales</taxon>
        <taxon>Pseudomonadaceae</taxon>
        <taxon>Pseudomonas</taxon>
    </lineage>
</organism>